<evidence type="ECO:0000256" key="1">
    <source>
        <dbReference type="SAM" id="Phobius"/>
    </source>
</evidence>
<name>A0ABZ0YL81_9GAMM</name>
<accession>A0ABZ0YL81</accession>
<evidence type="ECO:0000313" key="2">
    <source>
        <dbReference type="EMBL" id="WQH12369.1"/>
    </source>
</evidence>
<keyword evidence="1" id="KW-0472">Membrane</keyword>
<organism evidence="2 3">
    <name type="scientific">Vreelandella neptunia</name>
    <dbReference type="NCBI Taxonomy" id="115551"/>
    <lineage>
        <taxon>Bacteria</taxon>
        <taxon>Pseudomonadati</taxon>
        <taxon>Pseudomonadota</taxon>
        <taxon>Gammaproteobacteria</taxon>
        <taxon>Oceanospirillales</taxon>
        <taxon>Halomonadaceae</taxon>
        <taxon>Vreelandella</taxon>
    </lineage>
</organism>
<dbReference type="RefSeq" id="WP_166650383.1">
    <property type="nucleotide sequence ID" value="NZ_CP140255.1"/>
</dbReference>
<protein>
    <submittedName>
        <fullName evidence="2">Uncharacterized protein</fullName>
    </submittedName>
</protein>
<proteinExistence type="predicted"/>
<dbReference type="EMBL" id="CP140255">
    <property type="protein sequence ID" value="WQH12369.1"/>
    <property type="molecule type" value="Genomic_DNA"/>
</dbReference>
<reference evidence="2 3" key="1">
    <citation type="submission" date="2023-11" db="EMBL/GenBank/DDBJ databases">
        <title>MicrobeMod: A computational toolkit for identifying prokaryotic methylation and restriction-modification with nanopore sequencing.</title>
        <authorList>
            <person name="Crits-Christoph A."/>
            <person name="Kang S.C."/>
            <person name="Lee H."/>
            <person name="Ostrov N."/>
        </authorList>
    </citation>
    <scope>NUCLEOTIDE SEQUENCE [LARGE SCALE GENOMIC DNA]</scope>
    <source>
        <strain evidence="2 3">ATCC BAA-805</strain>
    </source>
</reference>
<keyword evidence="1" id="KW-1133">Transmembrane helix</keyword>
<evidence type="ECO:0000313" key="3">
    <source>
        <dbReference type="Proteomes" id="UP001324794"/>
    </source>
</evidence>
<dbReference type="Proteomes" id="UP001324794">
    <property type="component" value="Chromosome"/>
</dbReference>
<keyword evidence="3" id="KW-1185">Reference proteome</keyword>
<sequence length="52" mass="5750">MHAKFWIIGVVIIVTAVLITKGVDNEGEKGNTMVNVIIGMWAIVLLVLFLIR</sequence>
<gene>
    <name evidence="2" type="ORF">SR894_19800</name>
</gene>
<feature type="transmembrane region" description="Helical" evidence="1">
    <location>
        <begin position="32"/>
        <end position="51"/>
    </location>
</feature>
<keyword evidence="1" id="KW-0812">Transmembrane</keyword>